<keyword evidence="2" id="KW-0503">Monooxygenase</keyword>
<keyword evidence="3" id="KW-0472">Membrane</keyword>
<gene>
    <name evidence="4" type="ORF">ACFFHU_27740</name>
</gene>
<evidence type="ECO:0000256" key="2">
    <source>
        <dbReference type="RuleBase" id="RU000461"/>
    </source>
</evidence>
<keyword evidence="3" id="KW-0812">Transmembrane</keyword>
<dbReference type="InterPro" id="IPR036396">
    <property type="entry name" value="Cyt_P450_sf"/>
</dbReference>
<keyword evidence="2" id="KW-0408">Iron</keyword>
<proteinExistence type="inferred from homology"/>
<keyword evidence="3" id="KW-1133">Transmembrane helix</keyword>
<name>A0ABV6P6N9_9ACTN</name>
<evidence type="ECO:0000313" key="5">
    <source>
        <dbReference type="Proteomes" id="UP001589894"/>
    </source>
</evidence>
<dbReference type="InterPro" id="IPR001128">
    <property type="entry name" value="Cyt_P450"/>
</dbReference>
<keyword evidence="2" id="KW-0349">Heme</keyword>
<dbReference type="PANTHER" id="PTHR46696:SF6">
    <property type="entry name" value="P450, PUTATIVE (EUROFUNG)-RELATED"/>
    <property type="match status" value="1"/>
</dbReference>
<comment type="caution">
    <text evidence="4">The sequence shown here is derived from an EMBL/GenBank/DDBJ whole genome shotgun (WGS) entry which is preliminary data.</text>
</comment>
<evidence type="ECO:0000256" key="3">
    <source>
        <dbReference type="SAM" id="Phobius"/>
    </source>
</evidence>
<dbReference type="PRINTS" id="PR00359">
    <property type="entry name" value="BP450"/>
</dbReference>
<evidence type="ECO:0000313" key="4">
    <source>
        <dbReference type="EMBL" id="MFC0567923.1"/>
    </source>
</evidence>
<keyword evidence="2" id="KW-0560">Oxidoreductase</keyword>
<dbReference type="InterPro" id="IPR002397">
    <property type="entry name" value="Cyt_P450_B"/>
</dbReference>
<reference evidence="4 5" key="1">
    <citation type="submission" date="2024-09" db="EMBL/GenBank/DDBJ databases">
        <authorList>
            <person name="Sun Q."/>
            <person name="Mori K."/>
        </authorList>
    </citation>
    <scope>NUCLEOTIDE SEQUENCE [LARGE SCALE GENOMIC DNA]</scope>
    <source>
        <strain evidence="4 5">TBRC 2205</strain>
    </source>
</reference>
<keyword evidence="5" id="KW-1185">Reference proteome</keyword>
<organism evidence="4 5">
    <name type="scientific">Plantactinospora siamensis</name>
    <dbReference type="NCBI Taxonomy" id="555372"/>
    <lineage>
        <taxon>Bacteria</taxon>
        <taxon>Bacillati</taxon>
        <taxon>Actinomycetota</taxon>
        <taxon>Actinomycetes</taxon>
        <taxon>Micromonosporales</taxon>
        <taxon>Micromonosporaceae</taxon>
        <taxon>Plantactinospora</taxon>
    </lineage>
</organism>
<evidence type="ECO:0000256" key="1">
    <source>
        <dbReference type="ARBA" id="ARBA00010617"/>
    </source>
</evidence>
<dbReference type="Gene3D" id="1.10.630.10">
    <property type="entry name" value="Cytochrome P450"/>
    <property type="match status" value="1"/>
</dbReference>
<sequence>MTSAPGLGPDNPAMLEDPYPFYAGLQQRHAVLWSEGMQSWLVTRYAECRDVLNDHERFTQDRKQIGGTASEARQNLQASALSDGLDPAGEKALRRLIVNSIHSQDIDQLAGSIRADVDRLFAALASRPVFDWMTEVAAPLAAAITAELLGLREPEPGTFKRVSEAIAQGYNADVKPENSKVGQDGRAQLGALIEDAWGAAADRGGAVAVLKNSADTNEFSTNRMKENLGLLFNGSFAAIFAACGNVALTLLRRPDVLDRLRDPALLDTGIDELIRYDGPAQVTSRVATQDTKIRDVAIRAGDGVIALLAAANRDPEEFPEPNELVLDRKPNRHLGFGWGMHGCVGQAFGRAALRGLVTGLHEAPTPLRLAGTPVRLRATSVRSLDSLPVTFAE</sequence>
<feature type="transmembrane region" description="Helical" evidence="3">
    <location>
        <begin position="230"/>
        <end position="251"/>
    </location>
</feature>
<keyword evidence="2" id="KW-0479">Metal-binding</keyword>
<comment type="similarity">
    <text evidence="1 2">Belongs to the cytochrome P450 family.</text>
</comment>
<dbReference type="SUPFAM" id="SSF48264">
    <property type="entry name" value="Cytochrome P450"/>
    <property type="match status" value="1"/>
</dbReference>
<dbReference type="RefSeq" id="WP_377343299.1">
    <property type="nucleotide sequence ID" value="NZ_JBHLUE010000026.1"/>
</dbReference>
<dbReference type="Proteomes" id="UP001589894">
    <property type="component" value="Unassembled WGS sequence"/>
</dbReference>
<dbReference type="PROSITE" id="PS00086">
    <property type="entry name" value="CYTOCHROME_P450"/>
    <property type="match status" value="1"/>
</dbReference>
<dbReference type="EMBL" id="JBHLUE010000026">
    <property type="protein sequence ID" value="MFC0567923.1"/>
    <property type="molecule type" value="Genomic_DNA"/>
</dbReference>
<dbReference type="PANTHER" id="PTHR46696">
    <property type="entry name" value="P450, PUTATIVE (EUROFUNG)-RELATED"/>
    <property type="match status" value="1"/>
</dbReference>
<accession>A0ABV6P6N9</accession>
<dbReference type="Pfam" id="PF00067">
    <property type="entry name" value="p450"/>
    <property type="match status" value="1"/>
</dbReference>
<dbReference type="InterPro" id="IPR017972">
    <property type="entry name" value="Cyt_P450_CS"/>
</dbReference>
<protein>
    <submittedName>
        <fullName evidence="4">Cytochrome P450</fullName>
    </submittedName>
</protein>